<feature type="compositionally biased region" description="Basic and acidic residues" evidence="1">
    <location>
        <begin position="502"/>
        <end position="533"/>
    </location>
</feature>
<evidence type="ECO:0000256" key="2">
    <source>
        <dbReference type="SAM" id="SignalP"/>
    </source>
</evidence>
<feature type="signal peptide" evidence="2">
    <location>
        <begin position="1"/>
        <end position="29"/>
    </location>
</feature>
<dbReference type="Gene3D" id="3.40.390.10">
    <property type="entry name" value="Collagenase (Catalytic Domain)"/>
    <property type="match status" value="1"/>
</dbReference>
<dbReference type="InterPro" id="IPR034032">
    <property type="entry name" value="Zn_MMP-like_bac"/>
</dbReference>
<reference evidence="5 6" key="1">
    <citation type="journal article" date="2020" name="Syst. Appl. Microbiol.">
        <title>Alienimonas chondri sp. nov., a novel planctomycete isolated from the biofilm of the red alga Chondrus crispus.</title>
        <authorList>
            <person name="Vitorino I."/>
            <person name="Albuquerque L."/>
            <person name="Wiegand S."/>
            <person name="Kallscheuer N."/>
            <person name="da Costa M.S."/>
            <person name="Lobo-da-Cunha A."/>
            <person name="Jogler C."/>
            <person name="Lage O.M."/>
        </authorList>
    </citation>
    <scope>NUCLEOTIDE SEQUENCE [LARGE SCALE GENOMIC DNA]</scope>
    <source>
        <strain evidence="5 6">LzC2</strain>
    </source>
</reference>
<dbReference type="InterPro" id="IPR032534">
    <property type="entry name" value="EcxA_zinc-bd"/>
</dbReference>
<proteinExistence type="predicted"/>
<comment type="caution">
    <text evidence="5">The sequence shown here is derived from an EMBL/GenBank/DDBJ whole genome shotgun (WGS) entry which is preliminary data.</text>
</comment>
<evidence type="ECO:0000259" key="4">
    <source>
        <dbReference type="Pfam" id="PF17148"/>
    </source>
</evidence>
<feature type="region of interest" description="Disordered" evidence="1">
    <location>
        <begin position="502"/>
        <end position="571"/>
    </location>
</feature>
<dbReference type="SUPFAM" id="SSF55486">
    <property type="entry name" value="Metalloproteases ('zincins'), catalytic domain"/>
    <property type="match status" value="1"/>
</dbReference>
<sequence>MRRRSRTALPLALATLTLLSAQTAGIALAEDPPEFPPHAKVLEGFDKVASPTKADGSSEKPLWTLYTRSKDGQMFAELPSGFASQPYFVALTVASGEEFAGLQAGELYIKFKRYDKVLAVIAPNVDVRTKEKEAKASVERLFTDRVLMEIPIVTIGPGGGPVIDMDALCVGKASQFFQGMSISRSTPRVFSIEQAKSFAENVEIAYEIPGAGGQLKTLHYSFSVLKPSDGFKPRPADQRVGYFTTAYSDFGKYQDDETRIRYITRWHLEKADSKLKLSPPKEPIVFYIEHTTPVRYRRWVKEGILAWNAAFEKIGIEDAIQVEYQDAGTGRHMDKDPEDVRYNFVRWLNNDIGTAIGPSRINPETGEILDADIILTDGWIRHFRMQFDKVMPQVAMQGMGPETLAWLAEHPDWDPRVRFAEPGDRASVAATIAREAYGPLAGHAAGRVDTRMMGDDQFDGLIGTGVQKNGFCLAANEKGAELAALRMELAVRAFDDKEAEKKAAEEKAAKEKAEAEAKKAAADGESSDEKKDDDPAEDGEEQDDEEAESDDEDADKDDEEDEGQMLDGMPESFIGPQLAHLVAHEVGHTLGLRHNFKGTSVSSYSEINGGTGLIATSVMDYTPINIRFQAGEKQGEYAMDGIGPYDMWAIEYGYVADAKELPELLKRSTEPELAFGTDEDTSGPDPFARRYDFGSDPLTYAKDQMELIQDRREKLLEAFVKEGDGWFKAREGYELTLSMQMRQLGMMSNWLGGVFVRRDVKGQSPDTPPLKVVDAKDQREALEFVIENSFRDDAYGLTPELLSHLTTAKWLDGTGWRSAMGDSAFPVHDRVEGMQASVMTMLLNPTVLRRVYDNEVQVPAGEDAFTLPELLETVRSSVWTELNEVPEGDFNPRKPMISSLRRNLQREHLSRLIDLSMPGSGNGAAFKPISNLATMQLKELADQLGSFLKDHGEPADAYTKAHLMEAESMIRKAIDAQYIYNANDIGGSSGGTIIRFGQESPNGR</sequence>
<organism evidence="5 6">
    <name type="scientific">Alienimonas chondri</name>
    <dbReference type="NCBI Taxonomy" id="2681879"/>
    <lineage>
        <taxon>Bacteria</taxon>
        <taxon>Pseudomonadati</taxon>
        <taxon>Planctomycetota</taxon>
        <taxon>Planctomycetia</taxon>
        <taxon>Planctomycetales</taxon>
        <taxon>Planctomycetaceae</taxon>
        <taxon>Alienimonas</taxon>
    </lineage>
</organism>
<feature type="compositionally biased region" description="Acidic residues" evidence="1">
    <location>
        <begin position="534"/>
        <end position="564"/>
    </location>
</feature>
<evidence type="ECO:0000313" key="5">
    <source>
        <dbReference type="EMBL" id="NNJ24600.1"/>
    </source>
</evidence>
<dbReference type="Proteomes" id="UP000609651">
    <property type="component" value="Unassembled WGS sequence"/>
</dbReference>
<evidence type="ECO:0000259" key="3">
    <source>
        <dbReference type="Pfam" id="PF16313"/>
    </source>
</evidence>
<name>A0ABX1V9B1_9PLAN</name>
<evidence type="ECO:0000256" key="1">
    <source>
        <dbReference type="SAM" id="MobiDB-lite"/>
    </source>
</evidence>
<feature type="domain" description="DUF5117" evidence="4">
    <location>
        <begin position="103"/>
        <end position="270"/>
    </location>
</feature>
<keyword evidence="2" id="KW-0732">Signal</keyword>
<protein>
    <recommendedName>
        <fullName evidence="7">DUF5117 domain-containing protein</fullName>
    </recommendedName>
</protein>
<dbReference type="InterPro" id="IPR024079">
    <property type="entry name" value="MetalloPept_cat_dom_sf"/>
</dbReference>
<keyword evidence="6" id="KW-1185">Reference proteome</keyword>
<feature type="domain" description="EcxA zinc-binding" evidence="3">
    <location>
        <begin position="569"/>
        <end position="883"/>
    </location>
</feature>
<dbReference type="Pfam" id="PF16313">
    <property type="entry name" value="DUF4953"/>
    <property type="match status" value="1"/>
</dbReference>
<evidence type="ECO:0000313" key="6">
    <source>
        <dbReference type="Proteomes" id="UP000609651"/>
    </source>
</evidence>
<dbReference type="PANTHER" id="PTHR38478">
    <property type="entry name" value="PEPTIDASE M1A AND M12B"/>
    <property type="match status" value="1"/>
</dbReference>
<dbReference type="InterPro" id="IPR033413">
    <property type="entry name" value="DUF5117"/>
</dbReference>
<gene>
    <name evidence="5" type="ORF">LzC2_06580</name>
</gene>
<dbReference type="EMBL" id="WTPX01000012">
    <property type="protein sequence ID" value="NNJ24600.1"/>
    <property type="molecule type" value="Genomic_DNA"/>
</dbReference>
<dbReference type="PANTHER" id="PTHR38478:SF1">
    <property type="entry name" value="ZINC DEPENDENT METALLOPROTEASE DOMAIN LIPOPROTEIN"/>
    <property type="match status" value="1"/>
</dbReference>
<dbReference type="CDD" id="cd04276">
    <property type="entry name" value="ZnMc_MMP_like_2"/>
    <property type="match status" value="1"/>
</dbReference>
<feature type="chain" id="PRO_5047505094" description="DUF5117 domain-containing protein" evidence="2">
    <location>
        <begin position="30"/>
        <end position="1004"/>
    </location>
</feature>
<evidence type="ECO:0008006" key="7">
    <source>
        <dbReference type="Google" id="ProtNLM"/>
    </source>
</evidence>
<dbReference type="Pfam" id="PF17148">
    <property type="entry name" value="DUF5117"/>
    <property type="match status" value="1"/>
</dbReference>
<dbReference type="RefSeq" id="WP_206678542.1">
    <property type="nucleotide sequence ID" value="NZ_WTPX01000012.1"/>
</dbReference>
<accession>A0ABX1V9B1</accession>